<sequence length="292" mass="33739">MSYLKRLLTRRSPAKPVCADIPRRNVRFSLDEQTPRYWYRGWPHVTRFFDGLSIMFPLGEKLFIDSVVHFRKAIENDSALAEAVDAFVYQEASHIREHRSYNQQLAAQGAPIDALEQLLLRRQEVGNKFSPAMRLAMTASLEHFTAILSDQLLRNPAVLKGADAKMAMLWRWHAIEETEHKAVAYDVLGVVVSNPLWRYLMRCGVMLIMTGYFAVDVMYFIYRLAGNDGQRRNGREWLRLLGWLFVSPGPLTRVFPRWLAWFIPGFHPNHLDTREALEAARQTLDEYAGSTP</sequence>
<dbReference type="Pfam" id="PF10118">
    <property type="entry name" value="Metal_hydrol"/>
    <property type="match status" value="1"/>
</dbReference>
<keyword evidence="1" id="KW-1133">Transmembrane helix</keyword>
<organism evidence="2 3">
    <name type="scientific">Pseudomonas prosekii</name>
    <dbReference type="NCBI Taxonomy" id="1148509"/>
    <lineage>
        <taxon>Bacteria</taxon>
        <taxon>Pseudomonadati</taxon>
        <taxon>Pseudomonadota</taxon>
        <taxon>Gammaproteobacteria</taxon>
        <taxon>Pseudomonadales</taxon>
        <taxon>Pseudomonadaceae</taxon>
        <taxon>Pseudomonas</taxon>
    </lineage>
</organism>
<dbReference type="EMBL" id="LT629762">
    <property type="protein sequence ID" value="SDT18716.1"/>
    <property type="molecule type" value="Genomic_DNA"/>
</dbReference>
<dbReference type="RefSeq" id="WP_167370476.1">
    <property type="nucleotide sequence ID" value="NZ_LT629762.1"/>
</dbReference>
<gene>
    <name evidence="2" type="ORF">SAMN05216222_3388</name>
</gene>
<evidence type="ECO:0000256" key="1">
    <source>
        <dbReference type="SAM" id="Phobius"/>
    </source>
</evidence>
<evidence type="ECO:0008006" key="4">
    <source>
        <dbReference type="Google" id="ProtNLM"/>
    </source>
</evidence>
<accession>A0A1H1YCI8</accession>
<keyword evidence="1" id="KW-0472">Membrane</keyword>
<dbReference type="Proteomes" id="UP000198481">
    <property type="component" value="Chromosome I"/>
</dbReference>
<dbReference type="PANTHER" id="PTHR39456">
    <property type="entry name" value="METAL-DEPENDENT HYDROLASE"/>
    <property type="match status" value="1"/>
</dbReference>
<dbReference type="AlphaFoldDB" id="A0A1H1YCI8"/>
<keyword evidence="1" id="KW-0812">Transmembrane</keyword>
<evidence type="ECO:0000313" key="2">
    <source>
        <dbReference type="EMBL" id="SDT18716.1"/>
    </source>
</evidence>
<name>A0A1H1YCI8_9PSED</name>
<dbReference type="PIRSF" id="PIRSF007580">
    <property type="entry name" value="UCP07580"/>
    <property type="match status" value="1"/>
</dbReference>
<dbReference type="PANTHER" id="PTHR39456:SF1">
    <property type="entry name" value="METAL-DEPENDENT HYDROLASE"/>
    <property type="match status" value="1"/>
</dbReference>
<reference evidence="2 3" key="1">
    <citation type="submission" date="2016-10" db="EMBL/GenBank/DDBJ databases">
        <authorList>
            <person name="de Groot N.N."/>
        </authorList>
    </citation>
    <scope>NUCLEOTIDE SEQUENCE [LARGE SCALE GENOMIC DNA]</scope>
    <source>
        <strain evidence="2 3">LMG 26867</strain>
    </source>
</reference>
<protein>
    <recommendedName>
        <fullName evidence="4">Metal-dependent hydrolase</fullName>
    </recommendedName>
</protein>
<evidence type="ECO:0000313" key="3">
    <source>
        <dbReference type="Proteomes" id="UP000198481"/>
    </source>
</evidence>
<feature type="transmembrane region" description="Helical" evidence="1">
    <location>
        <begin position="199"/>
        <end position="222"/>
    </location>
</feature>
<proteinExistence type="predicted"/>
<dbReference type="InterPro" id="IPR016516">
    <property type="entry name" value="UCP07580"/>
</dbReference>
<dbReference type="STRING" id="1148509.SAMN05216222_3388"/>